<dbReference type="PANTHER" id="PTHR24321:SF8">
    <property type="entry name" value="ESTRADIOL 17-BETA-DEHYDROGENASE 8-RELATED"/>
    <property type="match status" value="1"/>
</dbReference>
<dbReference type="PRINTS" id="PR00080">
    <property type="entry name" value="SDRFAMILY"/>
</dbReference>
<protein>
    <submittedName>
        <fullName evidence="4">Mycofactocin-coupled SDR family oxidoreductase</fullName>
    </submittedName>
</protein>
<dbReference type="CDD" id="cd05233">
    <property type="entry name" value="SDR_c"/>
    <property type="match status" value="1"/>
</dbReference>
<dbReference type="InterPro" id="IPR023985">
    <property type="entry name" value="SDR_subfam_1"/>
</dbReference>
<organism evidence="4 5">
    <name type="scientific">Nocardioides agariphilus</name>
    <dbReference type="NCBI Taxonomy" id="433664"/>
    <lineage>
        <taxon>Bacteria</taxon>
        <taxon>Bacillati</taxon>
        <taxon>Actinomycetota</taxon>
        <taxon>Actinomycetes</taxon>
        <taxon>Propionibacteriales</taxon>
        <taxon>Nocardioidaceae</taxon>
        <taxon>Nocardioides</taxon>
    </lineage>
</organism>
<gene>
    <name evidence="4" type="ORF">ISU10_00320</name>
</gene>
<evidence type="ECO:0000256" key="1">
    <source>
        <dbReference type="ARBA" id="ARBA00006484"/>
    </source>
</evidence>
<dbReference type="PANTHER" id="PTHR24321">
    <property type="entry name" value="DEHYDROGENASES, SHORT CHAIN"/>
    <property type="match status" value="1"/>
</dbReference>
<keyword evidence="3" id="KW-0520">NAD</keyword>
<dbReference type="InterPro" id="IPR036291">
    <property type="entry name" value="NAD(P)-bd_dom_sf"/>
</dbReference>
<dbReference type="Proteomes" id="UP000660668">
    <property type="component" value="Unassembled WGS sequence"/>
</dbReference>
<evidence type="ECO:0000256" key="3">
    <source>
        <dbReference type="ARBA" id="ARBA00023027"/>
    </source>
</evidence>
<dbReference type="Pfam" id="PF13561">
    <property type="entry name" value="adh_short_C2"/>
    <property type="match status" value="1"/>
</dbReference>
<reference evidence="4" key="1">
    <citation type="submission" date="2020-11" db="EMBL/GenBank/DDBJ databases">
        <title>Nocardioides cynanchi sp. nov., isolated from soil of rhizosphere of Cynanchum wilfordii.</title>
        <authorList>
            <person name="Lee J.-S."/>
            <person name="Suh M.K."/>
            <person name="Kim J.-S."/>
        </authorList>
    </citation>
    <scope>NUCLEOTIDE SEQUENCE</scope>
    <source>
        <strain evidence="4">KCTC 19276</strain>
    </source>
</reference>
<dbReference type="NCBIfam" id="NF009467">
    <property type="entry name" value="PRK12826.1-3"/>
    <property type="match status" value="1"/>
</dbReference>
<dbReference type="InterPro" id="IPR002347">
    <property type="entry name" value="SDR_fam"/>
</dbReference>
<comment type="similarity">
    <text evidence="1">Belongs to the short-chain dehydrogenases/reductases (SDR) family.</text>
</comment>
<dbReference type="Gene3D" id="3.40.50.720">
    <property type="entry name" value="NAD(P)-binding Rossmann-like Domain"/>
    <property type="match status" value="1"/>
</dbReference>
<evidence type="ECO:0000313" key="4">
    <source>
        <dbReference type="EMBL" id="MBF4766208.1"/>
    </source>
</evidence>
<accession>A0A930VJZ4</accession>
<sequence length="278" mass="29161">MAGRLEGRVAFISGAARGMGRSHAVALAAEGADIIAYDICAPVHAQGAPASDEADLAETVRAVEALERRIVSAVCDARDHDAVRTLLDRGVDELGRLDIVVANAGINGPGVTLANHTYEDWAAVIDTNLTGVFNTVHAALPHLVAAGHGGSIILISSSLALRPAAHFGAYTTAKHGVVGLMKSLAVELGQHSIRVNTVHPTGVNTDLLVNDSTFKLFRPDLEAPTKDDVMDSYYGLNILPVPWVEPSDVSQVVAFLASDDARYITGSMIPVDAGMSLK</sequence>
<dbReference type="FunFam" id="3.40.50.720:FF:000084">
    <property type="entry name" value="Short-chain dehydrogenase reductase"/>
    <property type="match status" value="1"/>
</dbReference>
<keyword evidence="5" id="KW-1185">Reference proteome</keyword>
<keyword evidence="2" id="KW-0560">Oxidoreductase</keyword>
<comment type="caution">
    <text evidence="4">The sequence shown here is derived from an EMBL/GenBank/DDBJ whole genome shotgun (WGS) entry which is preliminary data.</text>
</comment>
<evidence type="ECO:0000256" key="2">
    <source>
        <dbReference type="ARBA" id="ARBA00023002"/>
    </source>
</evidence>
<proteinExistence type="inferred from homology"/>
<evidence type="ECO:0000313" key="5">
    <source>
        <dbReference type="Proteomes" id="UP000660668"/>
    </source>
</evidence>
<dbReference type="RefSeq" id="WP_194694367.1">
    <property type="nucleotide sequence ID" value="NZ_JADKPO010000001.1"/>
</dbReference>
<dbReference type="AlphaFoldDB" id="A0A930VJZ4"/>
<dbReference type="PROSITE" id="PS00061">
    <property type="entry name" value="ADH_SHORT"/>
    <property type="match status" value="1"/>
</dbReference>
<name>A0A930VJZ4_9ACTN</name>
<dbReference type="InterPro" id="IPR020904">
    <property type="entry name" value="Sc_DH/Rdtase_CS"/>
</dbReference>
<dbReference type="SUPFAM" id="SSF51735">
    <property type="entry name" value="NAD(P)-binding Rossmann-fold domains"/>
    <property type="match status" value="1"/>
</dbReference>
<dbReference type="GO" id="GO:0016491">
    <property type="term" value="F:oxidoreductase activity"/>
    <property type="evidence" value="ECO:0007669"/>
    <property type="project" value="UniProtKB-KW"/>
</dbReference>
<dbReference type="PRINTS" id="PR00081">
    <property type="entry name" value="GDHRDH"/>
</dbReference>
<dbReference type="NCBIfam" id="TIGR03971">
    <property type="entry name" value="SDR_subfam_1"/>
    <property type="match status" value="1"/>
</dbReference>
<dbReference type="EMBL" id="JADKPO010000001">
    <property type="protein sequence ID" value="MBF4766208.1"/>
    <property type="molecule type" value="Genomic_DNA"/>
</dbReference>